<keyword evidence="3" id="KW-1185">Reference proteome</keyword>
<dbReference type="InterPro" id="IPR051560">
    <property type="entry name" value="MAM_domain-containing"/>
</dbReference>
<organism evidence="2 3">
    <name type="scientific">Dreissena polymorpha</name>
    <name type="common">Zebra mussel</name>
    <name type="synonym">Mytilus polymorpha</name>
    <dbReference type="NCBI Taxonomy" id="45954"/>
    <lineage>
        <taxon>Eukaryota</taxon>
        <taxon>Metazoa</taxon>
        <taxon>Spiralia</taxon>
        <taxon>Lophotrochozoa</taxon>
        <taxon>Mollusca</taxon>
        <taxon>Bivalvia</taxon>
        <taxon>Autobranchia</taxon>
        <taxon>Heteroconchia</taxon>
        <taxon>Euheterodonta</taxon>
        <taxon>Imparidentia</taxon>
        <taxon>Neoheterodontei</taxon>
        <taxon>Myida</taxon>
        <taxon>Dreissenoidea</taxon>
        <taxon>Dreissenidae</taxon>
        <taxon>Dreissena</taxon>
    </lineage>
</organism>
<feature type="domain" description="MAM" evidence="1">
    <location>
        <begin position="18"/>
        <end position="161"/>
    </location>
</feature>
<evidence type="ECO:0000259" key="1">
    <source>
        <dbReference type="PROSITE" id="PS50060"/>
    </source>
</evidence>
<evidence type="ECO:0000313" key="2">
    <source>
        <dbReference type="EMBL" id="KAH3721029.1"/>
    </source>
</evidence>
<dbReference type="PANTHER" id="PTHR23282:SF101">
    <property type="entry name" value="MAM DOMAIN-CONTAINING PROTEIN"/>
    <property type="match status" value="1"/>
</dbReference>
<gene>
    <name evidence="2" type="ORF">DPMN_063942</name>
</gene>
<dbReference type="Gene3D" id="2.60.120.200">
    <property type="match status" value="1"/>
</dbReference>
<sequence length="170" mass="18853">MFKLFGYKAENSFYGQDNTCNFDANTLCSWSNVRILKAGGVSDDFDWTLYAGSTPTDDTGPSVDHTAGTDKGTYAFIESSAPRVLGEKAWMESPEIPALGQSVVCFRFWYHKYGENMGNLSVYQHQLGPRPGNLVWSDVTEHGDRWLSAQIPLLANVNFRVGNLVVPVFG</sequence>
<dbReference type="PROSITE" id="PS50060">
    <property type="entry name" value="MAM_2"/>
    <property type="match status" value="1"/>
</dbReference>
<dbReference type="SUPFAM" id="SSF49899">
    <property type="entry name" value="Concanavalin A-like lectins/glucanases"/>
    <property type="match status" value="1"/>
</dbReference>
<dbReference type="InterPro" id="IPR013320">
    <property type="entry name" value="ConA-like_dom_sf"/>
</dbReference>
<dbReference type="PANTHER" id="PTHR23282">
    <property type="entry name" value="APICAL ENDOSOMAL GLYCOPROTEIN PRECURSOR"/>
    <property type="match status" value="1"/>
</dbReference>
<dbReference type="GO" id="GO:0016020">
    <property type="term" value="C:membrane"/>
    <property type="evidence" value="ECO:0007669"/>
    <property type="project" value="InterPro"/>
</dbReference>
<dbReference type="EMBL" id="JAIWYP010000013">
    <property type="protein sequence ID" value="KAH3721029.1"/>
    <property type="molecule type" value="Genomic_DNA"/>
</dbReference>
<comment type="caution">
    <text evidence="2">The sequence shown here is derived from an EMBL/GenBank/DDBJ whole genome shotgun (WGS) entry which is preliminary data.</text>
</comment>
<name>A0A9D4CCB6_DREPO</name>
<reference evidence="2" key="2">
    <citation type="submission" date="2020-11" db="EMBL/GenBank/DDBJ databases">
        <authorList>
            <person name="McCartney M.A."/>
            <person name="Auch B."/>
            <person name="Kono T."/>
            <person name="Mallez S."/>
            <person name="Becker A."/>
            <person name="Gohl D.M."/>
            <person name="Silverstein K.A.T."/>
            <person name="Koren S."/>
            <person name="Bechman K.B."/>
            <person name="Herman A."/>
            <person name="Abrahante J.E."/>
            <person name="Garbe J."/>
        </authorList>
    </citation>
    <scope>NUCLEOTIDE SEQUENCE</scope>
    <source>
        <strain evidence="2">Duluth1</strain>
        <tissue evidence="2">Whole animal</tissue>
    </source>
</reference>
<dbReference type="SMART" id="SM00137">
    <property type="entry name" value="MAM"/>
    <property type="match status" value="1"/>
</dbReference>
<evidence type="ECO:0000313" key="3">
    <source>
        <dbReference type="Proteomes" id="UP000828390"/>
    </source>
</evidence>
<proteinExistence type="predicted"/>
<dbReference type="InterPro" id="IPR000998">
    <property type="entry name" value="MAM_dom"/>
</dbReference>
<dbReference type="CDD" id="cd06263">
    <property type="entry name" value="MAM"/>
    <property type="match status" value="1"/>
</dbReference>
<reference evidence="2" key="1">
    <citation type="journal article" date="2019" name="bioRxiv">
        <title>The Genome of the Zebra Mussel, Dreissena polymorpha: A Resource for Invasive Species Research.</title>
        <authorList>
            <person name="McCartney M.A."/>
            <person name="Auch B."/>
            <person name="Kono T."/>
            <person name="Mallez S."/>
            <person name="Zhang Y."/>
            <person name="Obille A."/>
            <person name="Becker A."/>
            <person name="Abrahante J.E."/>
            <person name="Garbe J."/>
            <person name="Badalamenti J.P."/>
            <person name="Herman A."/>
            <person name="Mangelson H."/>
            <person name="Liachko I."/>
            <person name="Sullivan S."/>
            <person name="Sone E.D."/>
            <person name="Koren S."/>
            <person name="Silverstein K.A.T."/>
            <person name="Beckman K.B."/>
            <person name="Gohl D.M."/>
        </authorList>
    </citation>
    <scope>NUCLEOTIDE SEQUENCE</scope>
    <source>
        <strain evidence="2">Duluth1</strain>
        <tissue evidence="2">Whole animal</tissue>
    </source>
</reference>
<dbReference type="AlphaFoldDB" id="A0A9D4CCB6"/>
<protein>
    <recommendedName>
        <fullName evidence="1">MAM domain-containing protein</fullName>
    </recommendedName>
</protein>
<accession>A0A9D4CCB6</accession>
<dbReference type="Pfam" id="PF00629">
    <property type="entry name" value="MAM"/>
    <property type="match status" value="1"/>
</dbReference>
<dbReference type="Proteomes" id="UP000828390">
    <property type="component" value="Unassembled WGS sequence"/>
</dbReference>